<protein>
    <submittedName>
        <fullName evidence="2">Uncharacterized protein</fullName>
    </submittedName>
</protein>
<proteinExistence type="predicted"/>
<gene>
    <name evidence="2" type="ORF">QG37_02684</name>
</gene>
<name>A0A0L0P2P6_CANAR</name>
<dbReference type="Proteomes" id="UP000037122">
    <property type="component" value="Unassembled WGS sequence"/>
</dbReference>
<evidence type="ECO:0000313" key="2">
    <source>
        <dbReference type="EMBL" id="KNE00647.1"/>
    </source>
</evidence>
<organism evidence="2 3">
    <name type="scientific">Candidozyma auris</name>
    <name type="common">Yeast</name>
    <name type="synonym">Candida auris</name>
    <dbReference type="NCBI Taxonomy" id="498019"/>
    <lineage>
        <taxon>Eukaryota</taxon>
        <taxon>Fungi</taxon>
        <taxon>Dikarya</taxon>
        <taxon>Ascomycota</taxon>
        <taxon>Saccharomycotina</taxon>
        <taxon>Pichiomycetes</taxon>
        <taxon>Metschnikowiaceae</taxon>
        <taxon>Candidozyma</taxon>
    </lineage>
</organism>
<evidence type="ECO:0000313" key="3">
    <source>
        <dbReference type="Proteomes" id="UP000037122"/>
    </source>
</evidence>
<feature type="region of interest" description="Disordered" evidence="1">
    <location>
        <begin position="1"/>
        <end position="25"/>
    </location>
</feature>
<sequence length="44" mass="4819">MIEKGIKKRPQAIVKESNKPSSQTRKAVEVYPAMAGIKHAVKAV</sequence>
<dbReference type="EMBL" id="LGST01000018">
    <property type="protein sequence ID" value="KNE00647.1"/>
    <property type="molecule type" value="Genomic_DNA"/>
</dbReference>
<dbReference type="AlphaFoldDB" id="A0A0L0P2P6"/>
<reference evidence="3" key="1">
    <citation type="journal article" date="2015" name="BMC Genomics">
        <title>Draft genome of a commonly misdiagnosed multidrug resistant pathogen Candida auris.</title>
        <authorList>
            <person name="Chatterjee S."/>
            <person name="Alampalli S.V."/>
            <person name="Nageshan R.K."/>
            <person name="Chettiar S.T."/>
            <person name="Joshi S."/>
            <person name="Tatu U.S."/>
        </authorList>
    </citation>
    <scope>NUCLEOTIDE SEQUENCE [LARGE SCALE GENOMIC DNA]</scope>
    <source>
        <strain evidence="3">6684</strain>
    </source>
</reference>
<dbReference type="VEuPathDB" id="FungiDB:QG37_02684"/>
<accession>A0A0L0P2P6</accession>
<comment type="caution">
    <text evidence="2">The sequence shown here is derived from an EMBL/GenBank/DDBJ whole genome shotgun (WGS) entry which is preliminary data.</text>
</comment>
<evidence type="ECO:0000256" key="1">
    <source>
        <dbReference type="SAM" id="MobiDB-lite"/>
    </source>
</evidence>
<feature type="compositionally biased region" description="Basic residues" evidence="1">
    <location>
        <begin position="1"/>
        <end position="10"/>
    </location>
</feature>